<keyword evidence="5" id="KW-1134">Transmembrane beta strand</keyword>
<proteinExistence type="inferred from homology"/>
<evidence type="ECO:0000256" key="10">
    <source>
        <dbReference type="ARBA" id="ARBA00022837"/>
    </source>
</evidence>
<comment type="catalytic activity">
    <reaction evidence="2 15">
        <text>a 1,2-diacyl-sn-glycero-3-phosphocholine + H2O = a 1-acyl-sn-glycero-3-phosphocholine + a fatty acid + H(+)</text>
        <dbReference type="Rhea" id="RHEA:15801"/>
        <dbReference type="ChEBI" id="CHEBI:15377"/>
        <dbReference type="ChEBI" id="CHEBI:15378"/>
        <dbReference type="ChEBI" id="CHEBI:28868"/>
        <dbReference type="ChEBI" id="CHEBI:57643"/>
        <dbReference type="ChEBI" id="CHEBI:58168"/>
        <dbReference type="EC" id="3.1.1.4"/>
    </reaction>
</comment>
<evidence type="ECO:0000256" key="7">
    <source>
        <dbReference type="ARBA" id="ARBA00022723"/>
    </source>
</evidence>
<feature type="compositionally biased region" description="Low complexity" evidence="16">
    <location>
        <begin position="81"/>
        <end position="107"/>
    </location>
</feature>
<dbReference type="Pfam" id="PF02253">
    <property type="entry name" value="PLA1"/>
    <property type="match status" value="1"/>
</dbReference>
<evidence type="ECO:0000256" key="1">
    <source>
        <dbReference type="ARBA" id="ARBA00000111"/>
    </source>
</evidence>
<dbReference type="Gene3D" id="2.40.230.10">
    <property type="entry name" value="Phospholipase A1"/>
    <property type="match status" value="1"/>
</dbReference>
<sequence>MFPTRPTNALGLLLLSCTSAAMCAHSTAAAAATPASATVSTGNPAACAALSDDHARLACYDLAVGRTSAGAPATLNPPRETASAQLSQTSAADRAATAGTDADSRASSDASAASAAAASGNGLTLPALAESAPSDKRSLSARWELDAADKRGTFNLRPYKLNYLLPVRWSSSPNTLPASPNPNNRVGQPLDLENIEAKFQISFKTKLTEGLFGKYGDLWAGYTQQSNWQLYSNSAPFRDTIYEPEILSVFRSNLHLGGGLRLRMLSLALNHQSNGRGLPQSRSWNRLIGTAGFEYGNFQLIGRAWQILGRGSLLNDNPDIAHYLGRGDLQARWYAGEHALSITARGPLLHKHSRGALLAEWNFPIHRNFKGYLQASSGYGETLLDYNHRQTTFGLGISIVDWQ</sequence>
<comment type="catalytic activity">
    <reaction evidence="1 15">
        <text>a 1,2-diacyl-sn-glycero-3-phosphocholine + H2O = a 2-acyl-sn-glycero-3-phosphocholine + a fatty acid + H(+)</text>
        <dbReference type="Rhea" id="RHEA:18689"/>
        <dbReference type="ChEBI" id="CHEBI:15377"/>
        <dbReference type="ChEBI" id="CHEBI:15378"/>
        <dbReference type="ChEBI" id="CHEBI:28868"/>
        <dbReference type="ChEBI" id="CHEBI:57643"/>
        <dbReference type="ChEBI" id="CHEBI:57875"/>
        <dbReference type="EC" id="3.1.1.32"/>
    </reaction>
</comment>
<dbReference type="PRINTS" id="PR01486">
    <property type="entry name" value="PHPHLIPASEA1"/>
</dbReference>
<evidence type="ECO:0000256" key="9">
    <source>
        <dbReference type="ARBA" id="ARBA00022801"/>
    </source>
</evidence>
<evidence type="ECO:0000256" key="3">
    <source>
        <dbReference type="ARBA" id="ARBA00010525"/>
    </source>
</evidence>
<name>A0ABV4UCU6_9RHOO</name>
<comment type="function">
    <text evidence="15">Hydrolysis of phosphatidylcholine with phospholipase A2 (EC 3.1.1.4) and phospholipase A1 (EC 3.1.1.32) activities.</text>
</comment>
<evidence type="ECO:0000256" key="15">
    <source>
        <dbReference type="RuleBase" id="RU366027"/>
    </source>
</evidence>
<evidence type="ECO:0000313" key="18">
    <source>
        <dbReference type="Proteomes" id="UP001574673"/>
    </source>
</evidence>
<accession>A0ABV4UCU6</accession>
<keyword evidence="18" id="KW-1185">Reference proteome</keyword>
<dbReference type="RefSeq" id="WP_418890579.1">
    <property type="nucleotide sequence ID" value="NZ_JBEUWX010000002.1"/>
</dbReference>
<keyword evidence="11 15" id="KW-0442">Lipid degradation</keyword>
<keyword evidence="7 15" id="KW-0479">Metal-binding</keyword>
<dbReference type="EMBL" id="JBEUWX010000002">
    <property type="protein sequence ID" value="MFA9949450.1"/>
    <property type="molecule type" value="Genomic_DNA"/>
</dbReference>
<comment type="subcellular location">
    <subcellularLocation>
        <location evidence="15">Cell outer membrane</location>
        <topology evidence="15">Multi-pass membrane protein</topology>
    </subcellularLocation>
    <text evidence="15">One of the very few enzymes located there.</text>
</comment>
<evidence type="ECO:0000313" key="17">
    <source>
        <dbReference type="EMBL" id="MFA9949450.1"/>
    </source>
</evidence>
<feature type="chain" id="PRO_5044969313" description="Phospholipase A1" evidence="15">
    <location>
        <begin position="31"/>
        <end position="403"/>
    </location>
</feature>
<keyword evidence="14 15" id="KW-0998">Cell outer membrane</keyword>
<comment type="subunit">
    <text evidence="4 15">Homodimer; dimerization is reversible, and the dimeric form is the active one.</text>
</comment>
<organism evidence="17 18">
    <name type="scientific">Dentiradicibacter hellwigii</name>
    <dbReference type="NCBI Taxonomy" id="3149053"/>
    <lineage>
        <taxon>Bacteria</taxon>
        <taxon>Pseudomonadati</taxon>
        <taxon>Pseudomonadota</taxon>
        <taxon>Betaproteobacteria</taxon>
        <taxon>Rhodocyclales</taxon>
        <taxon>Rhodocyclaceae</taxon>
        <taxon>Dentiradicibacter</taxon>
    </lineage>
</organism>
<evidence type="ECO:0000256" key="16">
    <source>
        <dbReference type="SAM" id="MobiDB-lite"/>
    </source>
</evidence>
<evidence type="ECO:0000256" key="4">
    <source>
        <dbReference type="ARBA" id="ARBA00011702"/>
    </source>
</evidence>
<feature type="region of interest" description="Disordered" evidence="16">
    <location>
        <begin position="70"/>
        <end position="107"/>
    </location>
</feature>
<keyword evidence="10 15" id="KW-0106">Calcium</keyword>
<dbReference type="InterPro" id="IPR036541">
    <property type="entry name" value="PLipase_A1_sf"/>
</dbReference>
<keyword evidence="6" id="KW-0812">Transmembrane</keyword>
<keyword evidence="8 15" id="KW-0732">Signal</keyword>
<keyword evidence="9 15" id="KW-0378">Hydrolase</keyword>
<evidence type="ECO:0000256" key="11">
    <source>
        <dbReference type="ARBA" id="ARBA00022963"/>
    </source>
</evidence>
<dbReference type="SUPFAM" id="SSF56931">
    <property type="entry name" value="Outer membrane phospholipase A (OMPLA)"/>
    <property type="match status" value="1"/>
</dbReference>
<evidence type="ECO:0000256" key="13">
    <source>
        <dbReference type="ARBA" id="ARBA00023136"/>
    </source>
</evidence>
<keyword evidence="13" id="KW-0472">Membrane</keyword>
<evidence type="ECO:0000256" key="2">
    <source>
        <dbReference type="ARBA" id="ARBA00001604"/>
    </source>
</evidence>
<evidence type="ECO:0000256" key="12">
    <source>
        <dbReference type="ARBA" id="ARBA00023098"/>
    </source>
</evidence>
<feature type="signal peptide" evidence="15">
    <location>
        <begin position="1"/>
        <end position="30"/>
    </location>
</feature>
<dbReference type="PANTHER" id="PTHR40457">
    <property type="entry name" value="PHOSPHOLIPASE A1"/>
    <property type="match status" value="1"/>
</dbReference>
<reference evidence="18" key="1">
    <citation type="submission" date="2024-06" db="EMBL/GenBank/DDBJ databases">
        <title>Radixoralia hellwigii gen. nov., sp nov., isolated from a root canal in the human oral cavity.</title>
        <authorList>
            <person name="Bartsch S."/>
            <person name="Wittmer A."/>
            <person name="Schulz A.-K."/>
            <person name="Neumann-Schaal M."/>
            <person name="Wolf J."/>
            <person name="Gronow S."/>
            <person name="Tennert C."/>
            <person name="Haecker G."/>
            <person name="Cieplik F."/>
            <person name="Al-Ahmad A."/>
        </authorList>
    </citation>
    <scope>NUCLEOTIDE SEQUENCE [LARGE SCALE GENOMIC DNA]</scope>
    <source>
        <strain evidence="18">Wk13</strain>
    </source>
</reference>
<comment type="similarity">
    <text evidence="3 15">Belongs to the phospholipase A1 family.</text>
</comment>
<dbReference type="EC" id="3.1.1.32" evidence="15"/>
<evidence type="ECO:0000256" key="14">
    <source>
        <dbReference type="ARBA" id="ARBA00023237"/>
    </source>
</evidence>
<dbReference type="PROSITE" id="PS51257">
    <property type="entry name" value="PROKAR_LIPOPROTEIN"/>
    <property type="match status" value="1"/>
</dbReference>
<keyword evidence="12 15" id="KW-0443">Lipid metabolism</keyword>
<dbReference type="PANTHER" id="PTHR40457:SF1">
    <property type="entry name" value="PHOSPHOLIPASE A1"/>
    <property type="match status" value="1"/>
</dbReference>
<evidence type="ECO:0000256" key="8">
    <source>
        <dbReference type="ARBA" id="ARBA00022729"/>
    </source>
</evidence>
<evidence type="ECO:0000256" key="5">
    <source>
        <dbReference type="ARBA" id="ARBA00022452"/>
    </source>
</evidence>
<dbReference type="CDD" id="cd00541">
    <property type="entry name" value="OMPLA"/>
    <property type="match status" value="1"/>
</dbReference>
<dbReference type="Proteomes" id="UP001574673">
    <property type="component" value="Unassembled WGS sequence"/>
</dbReference>
<evidence type="ECO:0000256" key="6">
    <source>
        <dbReference type="ARBA" id="ARBA00022692"/>
    </source>
</evidence>
<comment type="caution">
    <text evidence="17">The sequence shown here is derived from an EMBL/GenBank/DDBJ whole genome shotgun (WGS) entry which is preliminary data.</text>
</comment>
<dbReference type="EC" id="3.1.1.4" evidence="15"/>
<gene>
    <name evidence="17" type="ORF">ABCS64_03755</name>
</gene>
<protein>
    <recommendedName>
        <fullName evidence="15">Phospholipase A1</fullName>
        <ecNumber evidence="15">3.1.1.32</ecNumber>
        <ecNumber evidence="15">3.1.1.4</ecNumber>
    </recommendedName>
    <alternativeName>
        <fullName evidence="15">Phosphatidylcholine 1-acylhydrolase</fullName>
    </alternativeName>
</protein>
<comment type="cofactor">
    <cofactor evidence="15">
        <name>Ca(2+)</name>
        <dbReference type="ChEBI" id="CHEBI:29108"/>
    </cofactor>
    <text evidence="15">Binds 1 Ca(2+) ion per monomer. In the dimeric form the Ca(2+) is bound by different amino acids with binding of each Ca(2+) shared with ligands coming from each monomer. The Ca(2+) ion may have a role in catalysis.</text>
</comment>
<dbReference type="InterPro" id="IPR003187">
    <property type="entry name" value="PLipase_A1"/>
</dbReference>